<proteinExistence type="predicted"/>
<dbReference type="EMBL" id="LXQA010004630">
    <property type="protein sequence ID" value="MCH83087.1"/>
    <property type="molecule type" value="Genomic_DNA"/>
</dbReference>
<sequence>QTMVTNGAPMAQEAESWGLLGAIKWHADLGSKRVSIELDLHLDPY</sequence>
<dbReference type="Proteomes" id="UP000265520">
    <property type="component" value="Unassembled WGS sequence"/>
</dbReference>
<keyword evidence="2" id="KW-1185">Reference proteome</keyword>
<protein>
    <submittedName>
        <fullName evidence="1">Uncharacterized protein</fullName>
    </submittedName>
</protein>
<organism evidence="1 2">
    <name type="scientific">Trifolium medium</name>
    <dbReference type="NCBI Taxonomy" id="97028"/>
    <lineage>
        <taxon>Eukaryota</taxon>
        <taxon>Viridiplantae</taxon>
        <taxon>Streptophyta</taxon>
        <taxon>Embryophyta</taxon>
        <taxon>Tracheophyta</taxon>
        <taxon>Spermatophyta</taxon>
        <taxon>Magnoliopsida</taxon>
        <taxon>eudicotyledons</taxon>
        <taxon>Gunneridae</taxon>
        <taxon>Pentapetalae</taxon>
        <taxon>rosids</taxon>
        <taxon>fabids</taxon>
        <taxon>Fabales</taxon>
        <taxon>Fabaceae</taxon>
        <taxon>Papilionoideae</taxon>
        <taxon>50 kb inversion clade</taxon>
        <taxon>NPAAA clade</taxon>
        <taxon>Hologalegina</taxon>
        <taxon>IRL clade</taxon>
        <taxon>Trifolieae</taxon>
        <taxon>Trifolium</taxon>
    </lineage>
</organism>
<accession>A0A392M6L8</accession>
<reference evidence="1 2" key="1">
    <citation type="journal article" date="2018" name="Front. Plant Sci.">
        <title>Red Clover (Trifolium pratense) and Zigzag Clover (T. medium) - A Picture of Genomic Similarities and Differences.</title>
        <authorList>
            <person name="Dluhosova J."/>
            <person name="Istvanek J."/>
            <person name="Nedelnik J."/>
            <person name="Repkova J."/>
        </authorList>
    </citation>
    <scope>NUCLEOTIDE SEQUENCE [LARGE SCALE GENOMIC DNA]</scope>
    <source>
        <strain evidence="2">cv. 10/8</strain>
        <tissue evidence="1">Leaf</tissue>
    </source>
</reference>
<comment type="caution">
    <text evidence="1">The sequence shown here is derived from an EMBL/GenBank/DDBJ whole genome shotgun (WGS) entry which is preliminary data.</text>
</comment>
<gene>
    <name evidence="1" type="ORF">A2U01_0003902</name>
</gene>
<dbReference type="AlphaFoldDB" id="A0A392M6L8"/>
<evidence type="ECO:0000313" key="2">
    <source>
        <dbReference type="Proteomes" id="UP000265520"/>
    </source>
</evidence>
<feature type="non-terminal residue" evidence="1">
    <location>
        <position position="1"/>
    </location>
</feature>
<name>A0A392M6L8_9FABA</name>
<evidence type="ECO:0000313" key="1">
    <source>
        <dbReference type="EMBL" id="MCH83087.1"/>
    </source>
</evidence>